<keyword evidence="1" id="KW-0732">Signal</keyword>
<reference evidence="2" key="1">
    <citation type="submission" date="2024-01" db="EMBL/GenBank/DDBJ databases">
        <authorList>
            <person name="Webb A."/>
        </authorList>
    </citation>
    <scope>NUCLEOTIDE SEQUENCE</scope>
    <source>
        <strain evidence="2">Pm1</strain>
    </source>
</reference>
<dbReference type="EMBL" id="CAKLBY020000067">
    <property type="protein sequence ID" value="CAK7923141.1"/>
    <property type="molecule type" value="Genomic_DNA"/>
</dbReference>
<dbReference type="AlphaFoldDB" id="A0AAV1TNG5"/>
<evidence type="ECO:0000313" key="3">
    <source>
        <dbReference type="Proteomes" id="UP001162060"/>
    </source>
</evidence>
<comment type="caution">
    <text evidence="2">The sequence shown here is derived from an EMBL/GenBank/DDBJ whole genome shotgun (WGS) entry which is preliminary data.</text>
</comment>
<organism evidence="2 3">
    <name type="scientific">Peronospora matthiolae</name>
    <dbReference type="NCBI Taxonomy" id="2874970"/>
    <lineage>
        <taxon>Eukaryota</taxon>
        <taxon>Sar</taxon>
        <taxon>Stramenopiles</taxon>
        <taxon>Oomycota</taxon>
        <taxon>Peronosporomycetes</taxon>
        <taxon>Peronosporales</taxon>
        <taxon>Peronosporaceae</taxon>
        <taxon>Peronospora</taxon>
    </lineage>
</organism>
<name>A0AAV1TNG5_9STRA</name>
<dbReference type="Proteomes" id="UP001162060">
    <property type="component" value="Unassembled WGS sequence"/>
</dbReference>
<accession>A0AAV1TNG5</accession>
<evidence type="ECO:0000256" key="1">
    <source>
        <dbReference type="SAM" id="SignalP"/>
    </source>
</evidence>
<evidence type="ECO:0000313" key="2">
    <source>
        <dbReference type="EMBL" id="CAK7923141.1"/>
    </source>
</evidence>
<proteinExistence type="predicted"/>
<gene>
    <name evidence="2" type="ORF">PM001_LOCUS8291</name>
</gene>
<sequence>MRLPNAVLLSAAIALASYLETLQVHALGGDEADAFVGRSLRSDTTSGTHNEERFIPEVMASLKRFRVKLSSAHTAAGTAKKALSDDTAIVNQKIWRALKDLNDHLGDLMKQEKISSVGELLNHPAVYRSLKEAVQSRNKKEGNKISVRPIQVLLQRFEVKEIKPAIKKAVESSDNNVKTLGKELKNRFETELKIIRMSKDFIQKPKIAK</sequence>
<feature type="signal peptide" evidence="1">
    <location>
        <begin position="1"/>
        <end position="21"/>
    </location>
</feature>
<feature type="chain" id="PRO_5043707443" description="RxLR effector protein" evidence="1">
    <location>
        <begin position="22"/>
        <end position="209"/>
    </location>
</feature>
<evidence type="ECO:0008006" key="4">
    <source>
        <dbReference type="Google" id="ProtNLM"/>
    </source>
</evidence>
<protein>
    <recommendedName>
        <fullName evidence="4">RxLR effector protein</fullName>
    </recommendedName>
</protein>